<dbReference type="EMBL" id="ACKU01000029">
    <property type="protein sequence ID" value="EER74294.1"/>
    <property type="molecule type" value="Genomic_DNA"/>
</dbReference>
<dbReference type="AlphaFoldDB" id="C5RC07"/>
<dbReference type="InterPro" id="IPR011701">
    <property type="entry name" value="MFS"/>
</dbReference>
<feature type="transmembrane region" description="Helical" evidence="7">
    <location>
        <begin position="223"/>
        <end position="247"/>
    </location>
</feature>
<feature type="transmembrane region" description="Helical" evidence="7">
    <location>
        <begin position="386"/>
        <end position="403"/>
    </location>
</feature>
<feature type="transmembrane region" description="Helical" evidence="7">
    <location>
        <begin position="49"/>
        <end position="70"/>
    </location>
</feature>
<dbReference type="HOGENOM" id="CLU_034180_16_4_9"/>
<name>C5RC07_WEIPA</name>
<dbReference type="Pfam" id="PF07690">
    <property type="entry name" value="MFS_1"/>
    <property type="match status" value="1"/>
</dbReference>
<dbReference type="InterPro" id="IPR036259">
    <property type="entry name" value="MFS_trans_sf"/>
</dbReference>
<feature type="transmembrane region" description="Helical" evidence="7">
    <location>
        <begin position="290"/>
        <end position="311"/>
    </location>
</feature>
<gene>
    <name evidence="9" type="ORF">HMPREF0877_1503</name>
</gene>
<comment type="caution">
    <text evidence="9">The sequence shown here is derived from an EMBL/GenBank/DDBJ whole genome shotgun (WGS) entry which is preliminary data.</text>
</comment>
<evidence type="ECO:0000256" key="4">
    <source>
        <dbReference type="ARBA" id="ARBA00022692"/>
    </source>
</evidence>
<proteinExistence type="predicted"/>
<sequence>MKRVNWLLTKQKSKEQLYIASIALLVANFGSSIFSFAMGLFLLRQYSSASIFGISQAIGPIVSLVIAPILRLVIDKINKKQIILFSQILSIIGLIFFAFFIVYSDNQTLLLVIFILVVLKLSDQIFDVAYMSSATLIVNNADIQKLRSYEQMVSSFSSIIGPIIAATLFSTFNMNFGIFIITELICEICALLSMWLIKYTDKTSHKNIAYERNELTYIFKDKLLLFAIWFGCAINFFYTVFSIGLPYVQIHVLKLPNHVYALSEAAVSIGILIASYVLSKRSEFRHPLYISWKMTSIFSVLFLLMGMFLFSNVNSKFVFSIFIIIFNFITGIMIALLNTPTLVWLTMHVPENMQGRVFNVSRTCVQVLIPIGIIISSFCFDKLNPGTVFITSGLLFFVLVVLYPKFFKLDIKKD</sequence>
<dbReference type="InterPro" id="IPR020846">
    <property type="entry name" value="MFS_dom"/>
</dbReference>
<evidence type="ECO:0000313" key="10">
    <source>
        <dbReference type="Proteomes" id="UP000004528"/>
    </source>
</evidence>
<evidence type="ECO:0000256" key="2">
    <source>
        <dbReference type="ARBA" id="ARBA00022448"/>
    </source>
</evidence>
<keyword evidence="5 7" id="KW-1133">Transmembrane helix</keyword>
<evidence type="ECO:0000256" key="5">
    <source>
        <dbReference type="ARBA" id="ARBA00022989"/>
    </source>
</evidence>
<feature type="transmembrane region" description="Helical" evidence="7">
    <location>
        <begin position="152"/>
        <end position="170"/>
    </location>
</feature>
<keyword evidence="3" id="KW-1003">Cell membrane</keyword>
<keyword evidence="6 7" id="KW-0472">Membrane</keyword>
<dbReference type="eggNOG" id="COG2814">
    <property type="taxonomic scope" value="Bacteria"/>
</dbReference>
<dbReference type="PANTHER" id="PTHR43266">
    <property type="entry name" value="MACROLIDE-EFFLUX PROTEIN"/>
    <property type="match status" value="1"/>
</dbReference>
<dbReference type="CDD" id="cd06173">
    <property type="entry name" value="MFS_MefA_like"/>
    <property type="match status" value="1"/>
</dbReference>
<dbReference type="STRING" id="585506.HMPREF0877_1503"/>
<feature type="transmembrane region" description="Helical" evidence="7">
    <location>
        <begin position="109"/>
        <end position="131"/>
    </location>
</feature>
<dbReference type="PANTHER" id="PTHR43266:SF9">
    <property type="entry name" value="PERMEASE, MAJOR FACILITATOR SUPERFAMILY-RELATED"/>
    <property type="match status" value="1"/>
</dbReference>
<evidence type="ECO:0000256" key="7">
    <source>
        <dbReference type="SAM" id="Phobius"/>
    </source>
</evidence>
<dbReference type="Gene3D" id="1.20.1250.20">
    <property type="entry name" value="MFS general substrate transporter like domains"/>
    <property type="match status" value="1"/>
</dbReference>
<dbReference type="Proteomes" id="UP000004528">
    <property type="component" value="Unassembled WGS sequence"/>
</dbReference>
<feature type="transmembrane region" description="Helical" evidence="7">
    <location>
        <begin position="176"/>
        <end position="197"/>
    </location>
</feature>
<evidence type="ECO:0000256" key="6">
    <source>
        <dbReference type="ARBA" id="ARBA00023136"/>
    </source>
</evidence>
<evidence type="ECO:0000259" key="8">
    <source>
        <dbReference type="PROSITE" id="PS50850"/>
    </source>
</evidence>
<dbReference type="SUPFAM" id="SSF103473">
    <property type="entry name" value="MFS general substrate transporter"/>
    <property type="match status" value="1"/>
</dbReference>
<dbReference type="PROSITE" id="PS50850">
    <property type="entry name" value="MFS"/>
    <property type="match status" value="1"/>
</dbReference>
<protein>
    <submittedName>
        <fullName evidence="9">Transporter, major facilitator family protein</fullName>
    </submittedName>
</protein>
<feature type="transmembrane region" description="Helical" evidence="7">
    <location>
        <begin position="317"/>
        <end position="345"/>
    </location>
</feature>
<accession>C5RC07</accession>
<feature type="transmembrane region" description="Helical" evidence="7">
    <location>
        <begin position="259"/>
        <end position="278"/>
    </location>
</feature>
<feature type="domain" description="Major facilitator superfamily (MFS) profile" evidence="8">
    <location>
        <begin position="1"/>
        <end position="201"/>
    </location>
</feature>
<evidence type="ECO:0000256" key="1">
    <source>
        <dbReference type="ARBA" id="ARBA00004651"/>
    </source>
</evidence>
<keyword evidence="2" id="KW-0813">Transport</keyword>
<reference evidence="9 10" key="1">
    <citation type="submission" date="2009-04" db="EMBL/GenBank/DDBJ databases">
        <authorList>
            <person name="Qin X."/>
            <person name="Bachman B."/>
            <person name="Battles P."/>
            <person name="Bell A."/>
            <person name="Bess C."/>
            <person name="Bickham C."/>
            <person name="Chaboub L."/>
            <person name="Chen D."/>
            <person name="Coyle M."/>
            <person name="Deiros D.R."/>
            <person name="Dinh H."/>
            <person name="Forbes L."/>
            <person name="Fowler G."/>
            <person name="Francisco L."/>
            <person name="Fu Q."/>
            <person name="Gubbala S."/>
            <person name="Hale W."/>
            <person name="Han Y."/>
            <person name="Hemphill L."/>
            <person name="Highlander S.K."/>
            <person name="Hirani K."/>
            <person name="Hogues M."/>
            <person name="Jackson L."/>
            <person name="Jakkamsetti A."/>
            <person name="Javaid M."/>
            <person name="Jiang H."/>
            <person name="Korchina V."/>
            <person name="Kovar C."/>
            <person name="Lara F."/>
            <person name="Lee S."/>
            <person name="Mata R."/>
            <person name="Mathew T."/>
            <person name="Moen C."/>
            <person name="Morales K."/>
            <person name="Munidasa M."/>
            <person name="Nazareth L."/>
            <person name="Ngo R."/>
            <person name="Nguyen L."/>
            <person name="Okwuonu G."/>
            <person name="Ongeri F."/>
            <person name="Patil S."/>
            <person name="Petrosino J."/>
            <person name="Pham C."/>
            <person name="Pham P."/>
            <person name="Pu L.-L."/>
            <person name="Puazo M."/>
            <person name="Raj R."/>
            <person name="Reid J."/>
            <person name="Rouhana J."/>
            <person name="Saada N."/>
            <person name="Shang Y."/>
            <person name="Simmons D."/>
            <person name="Thornton R."/>
            <person name="Warren J."/>
            <person name="Weissenberger G."/>
            <person name="Zhang J."/>
            <person name="Zhang L."/>
            <person name="Zhou C."/>
            <person name="Zhu D."/>
            <person name="Muzny D."/>
            <person name="Worley K."/>
            <person name="Gibbs R."/>
        </authorList>
    </citation>
    <scope>NUCLEOTIDE SEQUENCE [LARGE SCALE GENOMIC DNA]</scope>
    <source>
        <strain evidence="9 10">ATCC 33313</strain>
    </source>
</reference>
<feature type="transmembrane region" description="Helical" evidence="7">
    <location>
        <begin position="21"/>
        <end position="43"/>
    </location>
</feature>
<keyword evidence="4 7" id="KW-0812">Transmembrane</keyword>
<feature type="transmembrane region" description="Helical" evidence="7">
    <location>
        <begin position="82"/>
        <end position="103"/>
    </location>
</feature>
<dbReference type="GO" id="GO:0005886">
    <property type="term" value="C:plasma membrane"/>
    <property type="evidence" value="ECO:0007669"/>
    <property type="project" value="UniProtKB-SubCell"/>
</dbReference>
<evidence type="ECO:0000313" key="9">
    <source>
        <dbReference type="EMBL" id="EER74294.1"/>
    </source>
</evidence>
<keyword evidence="10" id="KW-1185">Reference proteome</keyword>
<feature type="transmembrane region" description="Helical" evidence="7">
    <location>
        <begin position="357"/>
        <end position="380"/>
    </location>
</feature>
<evidence type="ECO:0000256" key="3">
    <source>
        <dbReference type="ARBA" id="ARBA00022475"/>
    </source>
</evidence>
<dbReference type="GO" id="GO:0022857">
    <property type="term" value="F:transmembrane transporter activity"/>
    <property type="evidence" value="ECO:0007669"/>
    <property type="project" value="InterPro"/>
</dbReference>
<organism evidence="9 10">
    <name type="scientific">Weissella paramesenteroides ATCC 33313</name>
    <dbReference type="NCBI Taxonomy" id="585506"/>
    <lineage>
        <taxon>Bacteria</taxon>
        <taxon>Bacillati</taxon>
        <taxon>Bacillota</taxon>
        <taxon>Bacilli</taxon>
        <taxon>Lactobacillales</taxon>
        <taxon>Lactobacillaceae</taxon>
        <taxon>Weissella</taxon>
    </lineage>
</organism>
<comment type="subcellular location">
    <subcellularLocation>
        <location evidence="1">Cell membrane</location>
        <topology evidence="1">Multi-pass membrane protein</topology>
    </subcellularLocation>
</comment>